<dbReference type="RefSeq" id="XP_037166914.1">
    <property type="nucleotide sequence ID" value="XM_037306404.1"/>
</dbReference>
<feature type="region of interest" description="Disordered" evidence="1">
    <location>
        <begin position="170"/>
        <end position="217"/>
    </location>
</feature>
<dbReference type="GeneID" id="59286145"/>
<dbReference type="Proteomes" id="UP000578531">
    <property type="component" value="Unassembled WGS sequence"/>
</dbReference>
<dbReference type="OrthoDB" id="5379997at2759"/>
<evidence type="ECO:0000256" key="1">
    <source>
        <dbReference type="SAM" id="MobiDB-lite"/>
    </source>
</evidence>
<gene>
    <name evidence="2" type="ORF">HO173_004480</name>
</gene>
<accession>A0A8H6L6R2</accession>
<comment type="caution">
    <text evidence="2">The sequence shown here is derived from an EMBL/GenBank/DDBJ whole genome shotgun (WGS) entry which is preliminary data.</text>
</comment>
<feature type="region of interest" description="Disordered" evidence="1">
    <location>
        <begin position="25"/>
        <end position="47"/>
    </location>
</feature>
<feature type="compositionally biased region" description="Polar residues" evidence="1">
    <location>
        <begin position="26"/>
        <end position="38"/>
    </location>
</feature>
<keyword evidence="3" id="KW-1185">Reference proteome</keyword>
<reference evidence="2 3" key="1">
    <citation type="journal article" date="2020" name="Genomics">
        <title>Complete, high-quality genomes from long-read metagenomic sequencing of two wolf lichen thalli reveals enigmatic genome architecture.</title>
        <authorList>
            <person name="McKenzie S.K."/>
            <person name="Walston R.F."/>
            <person name="Allen J.L."/>
        </authorList>
    </citation>
    <scope>NUCLEOTIDE SEQUENCE [LARGE SCALE GENOMIC DNA]</scope>
    <source>
        <strain evidence="2">WasteWater2</strain>
    </source>
</reference>
<sequence length="237" mass="26483">MFDDFSFACASRQHAFYHPYPMDDSVSPNSSGDSTPSYDNGCHGSPERGYPIATTIAELSQHFDQHTLTPRRPSVCVEGSIPHARELNPPHHLPNSFSDRVCRRRQSLNRLQCSSDHLSRISALVEEMVQTGQPLYEPTHPAALLDDSTSPSLSPEVVPPVASYFNISASRPSSSSSANCDPRIPQHSLRRSQSYKIEKDLRHSASREGIGKHMVKKKIRMRKSLKMLESGGKRCER</sequence>
<name>A0A8H6L6R2_9LECA</name>
<proteinExistence type="predicted"/>
<dbReference type="EMBL" id="JACCJC010000014">
    <property type="protein sequence ID" value="KAF6237590.1"/>
    <property type="molecule type" value="Genomic_DNA"/>
</dbReference>
<evidence type="ECO:0000313" key="2">
    <source>
        <dbReference type="EMBL" id="KAF6237590.1"/>
    </source>
</evidence>
<protein>
    <submittedName>
        <fullName evidence="2">Uncharacterized protein</fullName>
    </submittedName>
</protein>
<organism evidence="2 3">
    <name type="scientific">Letharia columbiana</name>
    <dbReference type="NCBI Taxonomy" id="112416"/>
    <lineage>
        <taxon>Eukaryota</taxon>
        <taxon>Fungi</taxon>
        <taxon>Dikarya</taxon>
        <taxon>Ascomycota</taxon>
        <taxon>Pezizomycotina</taxon>
        <taxon>Lecanoromycetes</taxon>
        <taxon>OSLEUM clade</taxon>
        <taxon>Lecanoromycetidae</taxon>
        <taxon>Lecanorales</taxon>
        <taxon>Lecanorineae</taxon>
        <taxon>Parmeliaceae</taxon>
        <taxon>Letharia</taxon>
    </lineage>
</organism>
<feature type="compositionally biased region" description="Basic and acidic residues" evidence="1">
    <location>
        <begin position="196"/>
        <end position="211"/>
    </location>
</feature>
<evidence type="ECO:0000313" key="3">
    <source>
        <dbReference type="Proteomes" id="UP000578531"/>
    </source>
</evidence>
<dbReference type="AlphaFoldDB" id="A0A8H6L6R2"/>